<keyword evidence="10" id="KW-0914">Notch signaling pathway</keyword>
<keyword evidence="16" id="KW-0010">Activator</keyword>
<dbReference type="Pfam" id="PF00066">
    <property type="entry name" value="Notch"/>
    <property type="match status" value="3"/>
</dbReference>
<protein>
    <recommendedName>
        <fullName evidence="26">EGF-like domain-containing protein</fullName>
    </recommendedName>
</protein>
<dbReference type="InterPro" id="IPR000742">
    <property type="entry name" value="EGF"/>
</dbReference>
<dbReference type="SMART" id="SM00181">
    <property type="entry name" value="EGF"/>
    <property type="match status" value="8"/>
</dbReference>
<dbReference type="SUPFAM" id="SSF90193">
    <property type="entry name" value="Notch domain"/>
    <property type="match status" value="3"/>
</dbReference>
<keyword evidence="15 20" id="KW-1015">Disulfide bond</keyword>
<dbReference type="GO" id="GO:0061629">
    <property type="term" value="F:RNA polymerase II-specific DNA-binding transcription factor binding"/>
    <property type="evidence" value="ECO:0007669"/>
    <property type="project" value="UniProtKB-ARBA"/>
</dbReference>
<dbReference type="SUPFAM" id="SSF57196">
    <property type="entry name" value="EGF/Laminin"/>
    <property type="match status" value="8"/>
</dbReference>
<accession>A0A4U5NID1</accession>
<evidence type="ECO:0000256" key="10">
    <source>
        <dbReference type="ARBA" id="ARBA00022976"/>
    </source>
</evidence>
<dbReference type="GO" id="GO:0005886">
    <property type="term" value="C:plasma membrane"/>
    <property type="evidence" value="ECO:0007669"/>
    <property type="project" value="UniProtKB-SubCell"/>
</dbReference>
<keyword evidence="6 21" id="KW-0812">Transmembrane</keyword>
<evidence type="ECO:0000256" key="9">
    <source>
        <dbReference type="ARBA" id="ARBA00022782"/>
    </source>
</evidence>
<evidence type="ECO:0000256" key="3">
    <source>
        <dbReference type="ARBA" id="ARBA00022473"/>
    </source>
</evidence>
<dbReference type="GO" id="GO:0040024">
    <property type="term" value="P:dauer larval development"/>
    <property type="evidence" value="ECO:0007669"/>
    <property type="project" value="UniProtKB-ARBA"/>
</dbReference>
<comment type="subcellular location">
    <subcellularLocation>
        <location evidence="2">Cell membrane</location>
        <topology evidence="2">Single-pass type I membrane protein</topology>
    </subcellularLocation>
    <subcellularLocation>
        <location evidence="1">Nucleus</location>
    </subcellularLocation>
</comment>
<evidence type="ECO:0000256" key="15">
    <source>
        <dbReference type="ARBA" id="ARBA00023157"/>
    </source>
</evidence>
<feature type="domain" description="LNR" evidence="23">
    <location>
        <begin position="557"/>
        <end position="590"/>
    </location>
</feature>
<feature type="domain" description="LNR" evidence="23">
    <location>
        <begin position="518"/>
        <end position="549"/>
    </location>
</feature>
<keyword evidence="18" id="KW-0325">Glycoprotein</keyword>
<feature type="disulfide bond" evidence="20">
    <location>
        <begin position="214"/>
        <end position="223"/>
    </location>
</feature>
<keyword evidence="19" id="KW-0539">Nucleus</keyword>
<feature type="domain" description="EGF-like" evidence="22">
    <location>
        <begin position="392"/>
        <end position="430"/>
    </location>
</feature>
<keyword evidence="7" id="KW-0732">Signal</keyword>
<dbReference type="InterPro" id="IPR000800">
    <property type="entry name" value="Notch_dom"/>
</dbReference>
<comment type="caution">
    <text evidence="20">Lacks conserved residue(s) required for the propagation of feature annotation.</text>
</comment>
<evidence type="ECO:0000256" key="17">
    <source>
        <dbReference type="ARBA" id="ARBA00023163"/>
    </source>
</evidence>
<feature type="domain" description="EGF-like" evidence="22">
    <location>
        <begin position="189"/>
        <end position="224"/>
    </location>
</feature>
<dbReference type="PROSITE" id="PS01187">
    <property type="entry name" value="EGF_CA"/>
    <property type="match status" value="3"/>
</dbReference>
<evidence type="ECO:0000256" key="5">
    <source>
        <dbReference type="ARBA" id="ARBA00022536"/>
    </source>
</evidence>
<keyword evidence="11 21" id="KW-1133">Transmembrane helix</keyword>
<dbReference type="InterPro" id="IPR035993">
    <property type="entry name" value="Notch-like_dom_sf"/>
</dbReference>
<evidence type="ECO:0000256" key="14">
    <source>
        <dbReference type="ARBA" id="ARBA00023136"/>
    </source>
</evidence>
<feature type="transmembrane region" description="Helical" evidence="21">
    <location>
        <begin position="741"/>
        <end position="763"/>
    </location>
</feature>
<keyword evidence="25" id="KW-1185">Reference proteome</keyword>
<keyword evidence="8" id="KW-0677">Repeat</keyword>
<comment type="caution">
    <text evidence="24">The sequence shown here is derived from an EMBL/GenBank/DDBJ whole genome shotgun (WGS) entry which is preliminary data.</text>
</comment>
<evidence type="ECO:0000256" key="7">
    <source>
        <dbReference type="ARBA" id="ARBA00022729"/>
    </source>
</evidence>
<dbReference type="GO" id="GO:0007219">
    <property type="term" value="P:Notch signaling pathway"/>
    <property type="evidence" value="ECO:0007669"/>
    <property type="project" value="UniProtKB-KW"/>
</dbReference>
<evidence type="ECO:0000259" key="22">
    <source>
        <dbReference type="PROSITE" id="PS50026"/>
    </source>
</evidence>
<feature type="domain" description="EGF-like" evidence="22">
    <location>
        <begin position="355"/>
        <end position="391"/>
    </location>
</feature>
<feature type="disulfide bond" evidence="20">
    <location>
        <begin position="401"/>
        <end position="418"/>
    </location>
</feature>
<dbReference type="PROSITE" id="PS00022">
    <property type="entry name" value="EGF_1"/>
    <property type="match status" value="6"/>
</dbReference>
<keyword evidence="12" id="KW-0805">Transcription regulation</keyword>
<dbReference type="Proteomes" id="UP000298663">
    <property type="component" value="Unassembled WGS sequence"/>
</dbReference>
<proteinExistence type="predicted"/>
<dbReference type="GO" id="GO:0001708">
    <property type="term" value="P:cell fate specification"/>
    <property type="evidence" value="ECO:0007669"/>
    <property type="project" value="UniProtKB-ARBA"/>
</dbReference>
<dbReference type="Pfam" id="PF07645">
    <property type="entry name" value="EGF_CA"/>
    <property type="match status" value="4"/>
</dbReference>
<dbReference type="Gene3D" id="2.10.25.10">
    <property type="entry name" value="Laminin"/>
    <property type="match status" value="7"/>
</dbReference>
<dbReference type="PRINTS" id="PR01983">
    <property type="entry name" value="NOTCH"/>
</dbReference>
<gene>
    <name evidence="24" type="ORF">L596_016235</name>
</gene>
<evidence type="ECO:0000313" key="25">
    <source>
        <dbReference type="Proteomes" id="UP000298663"/>
    </source>
</evidence>
<keyword evidence="5 20" id="KW-0245">EGF-like domain</keyword>
<feature type="domain" description="EGF-like" evidence="22">
    <location>
        <begin position="432"/>
        <end position="467"/>
    </location>
</feature>
<dbReference type="InterPro" id="IPR001881">
    <property type="entry name" value="EGF-like_Ca-bd_dom"/>
</dbReference>
<dbReference type="PROSITE" id="PS50026">
    <property type="entry name" value="EGF_3"/>
    <property type="match status" value="8"/>
</dbReference>
<feature type="disulfide bond" evidence="20">
    <location>
        <begin position="381"/>
        <end position="390"/>
    </location>
</feature>
<dbReference type="CDD" id="cd00054">
    <property type="entry name" value="EGF_CA"/>
    <property type="match status" value="5"/>
</dbReference>
<dbReference type="Gene3D" id="3.30.300.320">
    <property type="match status" value="1"/>
</dbReference>
<dbReference type="GO" id="GO:0022611">
    <property type="term" value="P:dormancy process"/>
    <property type="evidence" value="ECO:0007669"/>
    <property type="project" value="UniProtKB-ARBA"/>
</dbReference>
<dbReference type="FunFam" id="2.10.25.10:FF:000125">
    <property type="entry name" value="Neurogenic locus notch protein-like"/>
    <property type="match status" value="1"/>
</dbReference>
<feature type="domain" description="EGF-like" evidence="22">
    <location>
        <begin position="315"/>
        <end position="353"/>
    </location>
</feature>
<feature type="disulfide bond" evidence="20">
    <location>
        <begin position="177"/>
        <end position="186"/>
    </location>
</feature>
<dbReference type="PRINTS" id="PR01452">
    <property type="entry name" value="LNOTCHREPEAT"/>
</dbReference>
<evidence type="ECO:0000256" key="4">
    <source>
        <dbReference type="ARBA" id="ARBA00022475"/>
    </source>
</evidence>
<dbReference type="PANTHER" id="PTHR45836">
    <property type="entry name" value="SLIT HOMOLOG"/>
    <property type="match status" value="1"/>
</dbReference>
<dbReference type="GO" id="GO:0090575">
    <property type="term" value="C:RNA polymerase II transcription regulator complex"/>
    <property type="evidence" value="ECO:0007669"/>
    <property type="project" value="UniProtKB-ARBA"/>
</dbReference>
<dbReference type="SMART" id="SM00004">
    <property type="entry name" value="NL"/>
    <property type="match status" value="3"/>
</dbReference>
<evidence type="ECO:0000256" key="8">
    <source>
        <dbReference type="ARBA" id="ARBA00022737"/>
    </source>
</evidence>
<keyword evidence="17" id="KW-0804">Transcription</keyword>
<keyword evidence="13" id="KW-0040">ANK repeat</keyword>
<dbReference type="InterPro" id="IPR049883">
    <property type="entry name" value="NOTCH1_EGF-like"/>
</dbReference>
<dbReference type="STRING" id="34508.A0A4U5NID1"/>
<dbReference type="GO" id="GO:0007411">
    <property type="term" value="P:axon guidance"/>
    <property type="evidence" value="ECO:0007669"/>
    <property type="project" value="TreeGrafter"/>
</dbReference>
<dbReference type="SMART" id="SM00179">
    <property type="entry name" value="EGF_CA"/>
    <property type="match status" value="6"/>
</dbReference>
<keyword evidence="9" id="KW-0221">Differentiation</keyword>
<feature type="disulfide bond" evidence="20">
    <location>
        <begin position="343"/>
        <end position="352"/>
    </location>
</feature>
<dbReference type="PANTHER" id="PTHR45836:SF23">
    <property type="entry name" value="NEUROGENIC LOCUS NOTCH HOMOLOG PROTEIN 1"/>
    <property type="match status" value="1"/>
</dbReference>
<evidence type="ECO:0000256" key="18">
    <source>
        <dbReference type="ARBA" id="ARBA00023180"/>
    </source>
</evidence>
<dbReference type="FunFam" id="2.10.25.10:FF:000066">
    <property type="entry name" value="FAT atypical cadherin 4"/>
    <property type="match status" value="1"/>
</dbReference>
<evidence type="ECO:0000256" key="6">
    <source>
        <dbReference type="ARBA" id="ARBA00022692"/>
    </source>
</evidence>
<evidence type="ECO:0000256" key="11">
    <source>
        <dbReference type="ARBA" id="ARBA00022989"/>
    </source>
</evidence>
<feature type="domain" description="EGF-like" evidence="22">
    <location>
        <begin position="226"/>
        <end position="272"/>
    </location>
</feature>
<dbReference type="GO" id="GO:0043235">
    <property type="term" value="C:receptor complex"/>
    <property type="evidence" value="ECO:0007669"/>
    <property type="project" value="TreeGrafter"/>
</dbReference>
<evidence type="ECO:0000259" key="23">
    <source>
        <dbReference type="PROSITE" id="PS50258"/>
    </source>
</evidence>
<dbReference type="EMBL" id="AZBU02000004">
    <property type="protein sequence ID" value="TKR82520.1"/>
    <property type="molecule type" value="Genomic_DNA"/>
</dbReference>
<evidence type="ECO:0000256" key="20">
    <source>
        <dbReference type="PROSITE-ProRule" id="PRU00076"/>
    </source>
</evidence>
<evidence type="ECO:0000256" key="16">
    <source>
        <dbReference type="ARBA" id="ARBA00023159"/>
    </source>
</evidence>
<dbReference type="GO" id="GO:0005509">
    <property type="term" value="F:calcium ion binding"/>
    <property type="evidence" value="ECO:0007669"/>
    <property type="project" value="InterPro"/>
</dbReference>
<evidence type="ECO:0000256" key="21">
    <source>
        <dbReference type="SAM" id="Phobius"/>
    </source>
</evidence>
<feature type="disulfide bond" evidence="20">
    <location>
        <begin position="303"/>
        <end position="312"/>
    </location>
</feature>
<keyword evidence="4" id="KW-1003">Cell membrane</keyword>
<dbReference type="Gene3D" id="3.30.70.3310">
    <property type="match status" value="1"/>
</dbReference>
<keyword evidence="14 21" id="KW-0472">Membrane</keyword>
<feature type="domain" description="EGF-like" evidence="22">
    <location>
        <begin position="274"/>
        <end position="313"/>
    </location>
</feature>
<dbReference type="AlphaFoldDB" id="A0A4U5NID1"/>
<dbReference type="PROSITE" id="PS00010">
    <property type="entry name" value="ASX_HYDROXYL"/>
    <property type="match status" value="4"/>
</dbReference>
<dbReference type="PROSITE" id="PS01186">
    <property type="entry name" value="EGF_2"/>
    <property type="match status" value="2"/>
</dbReference>
<dbReference type="FunFam" id="3.30.300.320:FF:000001">
    <property type="entry name" value="Neurogenic locus notch 1"/>
    <property type="match status" value="1"/>
</dbReference>
<dbReference type="Pfam" id="PF00008">
    <property type="entry name" value="EGF"/>
    <property type="match status" value="2"/>
</dbReference>
<sequence length="806" mass="89723">MTVAEDSRERKLIYYWDNVELARDRADWDNPANASVNPNATSVNLVDDVLPSSSTASAFTSTRRKENQLEQSSTKISLQSHLVAYPIEKCPTRCSKRATCGARLLLLPAALTAVAFCPTMRRIFAYFSLALILGVQLIRAGNYYNDDSLSVTCYVGYSEIPCYNGASCKSYSSQCLCAKGFTGRNCQKNIDECKDADCGHGVCEDGIGTYTCKCDQGYTGEYCDEDFDECESNTHECQNGAECVNSPKGSYMCTCPKHEQYQYALFDGPRCELKIDPCSEWPLKPCSTYGNCVNTTDSFECQCNKGHKGPDCSADVDECALDAHKCQNGATCVNSFGSYSCQCPLFFYGEFCENRRSPCDNNRCTKGSKCRPISSFYTCICPKGKTGLFCNYQDPCDEHPCSIDGKCVVDLLTPSYICECVPGITGKKCEVDIDECAKDPCHNNGTCVNIHGSYRCECDGFYGQNCEYQVHESADRCVRFNCSSKAQNGRCDVECNVFSCAFDGGDCSVADERPFSKCAYAGYCSRVFRDGHCNPKCNTENCLFDGFDCDRSMLKMCSPMLEKTCAENFGNRKCNRNCNTLGCGWDGGDCMIGDQQEERLKLKDYVALVLLTTPDGLFASLTPLLMMLNRELKALITVAEDSRKRKLIFHWDNVELAGDLVDWDDPVNASVNPKATLSGLLVKLSVDTNICHEWSWDDCFTDVHSVASYLMTPMVRENFETIGLQLESAFTLEIEDTPHHFYLTLVSAFVAALFVVLFSALLIHTIRRRRSSEQLHSISLHFNHENPETVTVTTEGEDGNPYQQFT</sequence>
<reference evidence="24 25" key="1">
    <citation type="journal article" date="2015" name="Genome Biol.">
        <title>Comparative genomics of Steinernema reveals deeply conserved gene regulatory networks.</title>
        <authorList>
            <person name="Dillman A.R."/>
            <person name="Macchietto M."/>
            <person name="Porter C.F."/>
            <person name="Rogers A."/>
            <person name="Williams B."/>
            <person name="Antoshechkin I."/>
            <person name="Lee M.M."/>
            <person name="Goodwin Z."/>
            <person name="Lu X."/>
            <person name="Lewis E.E."/>
            <person name="Goodrich-Blair H."/>
            <person name="Stock S.P."/>
            <person name="Adams B.J."/>
            <person name="Sternberg P.W."/>
            <person name="Mortazavi A."/>
        </authorList>
    </citation>
    <scope>NUCLEOTIDE SEQUENCE [LARGE SCALE GENOMIC DNA]</scope>
    <source>
        <strain evidence="24 25">ALL</strain>
    </source>
</reference>
<organism evidence="24 25">
    <name type="scientific">Steinernema carpocapsae</name>
    <name type="common">Entomopathogenic nematode</name>
    <dbReference type="NCBI Taxonomy" id="34508"/>
    <lineage>
        <taxon>Eukaryota</taxon>
        <taxon>Metazoa</taxon>
        <taxon>Ecdysozoa</taxon>
        <taxon>Nematoda</taxon>
        <taxon>Chromadorea</taxon>
        <taxon>Rhabditida</taxon>
        <taxon>Tylenchina</taxon>
        <taxon>Panagrolaimomorpha</taxon>
        <taxon>Strongyloidoidea</taxon>
        <taxon>Steinernematidae</taxon>
        <taxon>Steinernema</taxon>
    </lineage>
</organism>
<feature type="domain" description="EGF-like" evidence="22">
    <location>
        <begin position="154"/>
        <end position="187"/>
    </location>
</feature>
<evidence type="ECO:0000313" key="24">
    <source>
        <dbReference type="EMBL" id="TKR82520.1"/>
    </source>
</evidence>
<dbReference type="InterPro" id="IPR018097">
    <property type="entry name" value="EGF_Ca-bd_CS"/>
</dbReference>
<evidence type="ECO:0008006" key="26">
    <source>
        <dbReference type="Google" id="ProtNLM"/>
    </source>
</evidence>
<dbReference type="OrthoDB" id="430340at2759"/>
<feature type="disulfide bond" evidence="20">
    <location>
        <begin position="420"/>
        <end position="429"/>
    </location>
</feature>
<keyword evidence="3" id="KW-0217">Developmental protein</keyword>
<evidence type="ECO:0000256" key="12">
    <source>
        <dbReference type="ARBA" id="ARBA00023015"/>
    </source>
</evidence>
<evidence type="ECO:0000256" key="2">
    <source>
        <dbReference type="ARBA" id="ARBA00004251"/>
    </source>
</evidence>
<reference evidence="24 25" key="2">
    <citation type="journal article" date="2019" name="G3 (Bethesda)">
        <title>Hybrid Assembly of the Genome of the Entomopathogenic Nematode Steinernema carpocapsae Identifies the X-Chromosome.</title>
        <authorList>
            <person name="Serra L."/>
            <person name="Macchietto M."/>
            <person name="Macias-Munoz A."/>
            <person name="McGill C.J."/>
            <person name="Rodriguez I.M."/>
            <person name="Rodriguez B."/>
            <person name="Murad R."/>
            <person name="Mortazavi A."/>
        </authorList>
    </citation>
    <scope>NUCLEOTIDE SEQUENCE [LARGE SCALE GENOMIC DNA]</scope>
    <source>
        <strain evidence="24 25">ALL</strain>
    </source>
</reference>
<dbReference type="InterPro" id="IPR051355">
    <property type="entry name" value="Notch/Slit_guidance"/>
</dbReference>
<name>A0A4U5NID1_STECR</name>
<evidence type="ECO:0000256" key="13">
    <source>
        <dbReference type="ARBA" id="ARBA00023043"/>
    </source>
</evidence>
<dbReference type="PROSITE" id="PS50258">
    <property type="entry name" value="LNR"/>
    <property type="match status" value="2"/>
</dbReference>
<dbReference type="InterPro" id="IPR000152">
    <property type="entry name" value="EGF-type_Asp/Asn_hydroxyl_site"/>
</dbReference>
<evidence type="ECO:0000256" key="19">
    <source>
        <dbReference type="ARBA" id="ARBA00023242"/>
    </source>
</evidence>
<dbReference type="GO" id="GO:0009986">
    <property type="term" value="C:cell surface"/>
    <property type="evidence" value="ECO:0007669"/>
    <property type="project" value="TreeGrafter"/>
</dbReference>
<evidence type="ECO:0000256" key="1">
    <source>
        <dbReference type="ARBA" id="ARBA00004123"/>
    </source>
</evidence>
<feature type="disulfide bond" evidence="20">
    <location>
        <begin position="193"/>
        <end position="203"/>
    </location>
</feature>